<reference evidence="4" key="1">
    <citation type="journal article" date="2019" name="Int. J. Syst. Evol. Microbiol.">
        <title>The Global Catalogue of Microorganisms (GCM) 10K type strain sequencing project: providing services to taxonomists for standard genome sequencing and annotation.</title>
        <authorList>
            <consortium name="The Broad Institute Genomics Platform"/>
            <consortium name="The Broad Institute Genome Sequencing Center for Infectious Disease"/>
            <person name="Wu L."/>
            <person name="Ma J."/>
        </authorList>
    </citation>
    <scope>NUCLEOTIDE SEQUENCE [LARGE SCALE GENOMIC DNA]</scope>
    <source>
        <strain evidence="4">JCM 17441</strain>
    </source>
</reference>
<evidence type="ECO:0000313" key="3">
    <source>
        <dbReference type="EMBL" id="GAA4253283.1"/>
    </source>
</evidence>
<name>A0ABP8DDD4_9ACTN</name>
<comment type="caution">
    <text evidence="3">The sequence shown here is derived from an EMBL/GenBank/DDBJ whole genome shotgun (WGS) entry which is preliminary data.</text>
</comment>
<dbReference type="RefSeq" id="WP_345130340.1">
    <property type="nucleotide sequence ID" value="NZ_BAABAT010000015.1"/>
</dbReference>
<dbReference type="PANTHER" id="PTHR10088:SF4">
    <property type="entry name" value="GLUCOKINASE REGULATORY PROTEIN"/>
    <property type="match status" value="1"/>
</dbReference>
<sequence length="294" mass="29444">MTSPTELRDLTNADLDLLDTPELLARIHAADATVPAAVAAALPDLARAVDLAVAAIRAGARVHYAGAGSSGRMAVLDAAEIPPTFGLVFRAHIAGGEAALRNALESVEDDAERARSELAAALAPGDVLVGLAASGRTPYLAGAFAAAAEAGAATVLVTSNPGAPLAAGRDVVVVVDTGPEVIAGSTRLKAGTAQKLVLHTFSTAVAVRLGHTYSNLMVGMRATNAKLRERSVAILAEASGAPAGECAAALAAAGGELKTALVTLLTDAGVDEARALLDVSGGRVRSAIARQNRT</sequence>
<dbReference type="Proteomes" id="UP001500620">
    <property type="component" value="Unassembled WGS sequence"/>
</dbReference>
<dbReference type="NCBIfam" id="NF009222">
    <property type="entry name" value="PRK12570.1"/>
    <property type="match status" value="1"/>
</dbReference>
<keyword evidence="4" id="KW-1185">Reference proteome</keyword>
<proteinExistence type="predicted"/>
<dbReference type="InterPro" id="IPR005486">
    <property type="entry name" value="Glucokinase_regulatory_CS"/>
</dbReference>
<protein>
    <submittedName>
        <fullName evidence="3">N-acetylmuramic acid 6-phosphate etherase</fullName>
    </submittedName>
</protein>
<organism evidence="3 4">
    <name type="scientific">Dactylosporangium darangshiense</name>
    <dbReference type="NCBI Taxonomy" id="579108"/>
    <lineage>
        <taxon>Bacteria</taxon>
        <taxon>Bacillati</taxon>
        <taxon>Actinomycetota</taxon>
        <taxon>Actinomycetes</taxon>
        <taxon>Micromonosporales</taxon>
        <taxon>Micromonosporaceae</taxon>
        <taxon>Dactylosporangium</taxon>
    </lineage>
</organism>
<dbReference type="NCBIfam" id="NF003915">
    <property type="entry name" value="PRK05441.1"/>
    <property type="match status" value="1"/>
</dbReference>
<feature type="domain" description="SIS" evidence="2">
    <location>
        <begin position="52"/>
        <end position="211"/>
    </location>
</feature>
<dbReference type="InterPro" id="IPR046348">
    <property type="entry name" value="SIS_dom_sf"/>
</dbReference>
<dbReference type="SUPFAM" id="SSF53697">
    <property type="entry name" value="SIS domain"/>
    <property type="match status" value="1"/>
</dbReference>
<keyword evidence="1" id="KW-0119">Carbohydrate metabolism</keyword>
<dbReference type="PANTHER" id="PTHR10088">
    <property type="entry name" value="GLUCOKINASE REGULATORY PROTEIN"/>
    <property type="match status" value="1"/>
</dbReference>
<dbReference type="Gene3D" id="1.10.8.1080">
    <property type="match status" value="1"/>
</dbReference>
<dbReference type="Pfam" id="PF22645">
    <property type="entry name" value="GKRP_SIS_N"/>
    <property type="match status" value="1"/>
</dbReference>
<dbReference type="InterPro" id="IPR001347">
    <property type="entry name" value="SIS_dom"/>
</dbReference>
<dbReference type="InterPro" id="IPR040190">
    <property type="entry name" value="MURQ/GCKR"/>
</dbReference>
<dbReference type="EMBL" id="BAABAT010000015">
    <property type="protein sequence ID" value="GAA4253283.1"/>
    <property type="molecule type" value="Genomic_DNA"/>
</dbReference>
<dbReference type="PROSITE" id="PS51464">
    <property type="entry name" value="SIS"/>
    <property type="match status" value="1"/>
</dbReference>
<dbReference type="Gene3D" id="3.40.50.10490">
    <property type="entry name" value="Glucose-6-phosphate isomerase like protein, domain 1"/>
    <property type="match status" value="1"/>
</dbReference>
<dbReference type="PROSITE" id="PS01272">
    <property type="entry name" value="GCKR"/>
    <property type="match status" value="1"/>
</dbReference>
<evidence type="ECO:0000313" key="4">
    <source>
        <dbReference type="Proteomes" id="UP001500620"/>
    </source>
</evidence>
<evidence type="ECO:0000259" key="2">
    <source>
        <dbReference type="PROSITE" id="PS51464"/>
    </source>
</evidence>
<gene>
    <name evidence="3" type="ORF">GCM10022255_053530</name>
</gene>
<evidence type="ECO:0000256" key="1">
    <source>
        <dbReference type="ARBA" id="ARBA00023277"/>
    </source>
</evidence>
<accession>A0ABP8DDD4</accession>